<dbReference type="RefSeq" id="WP_147583125.1">
    <property type="nucleotide sequence ID" value="NZ_CP042831.1"/>
</dbReference>
<dbReference type="Proteomes" id="UP000321222">
    <property type="component" value="Chromosome"/>
</dbReference>
<gene>
    <name evidence="1" type="ORF">FUA48_08485</name>
</gene>
<evidence type="ECO:0000313" key="1">
    <source>
        <dbReference type="EMBL" id="QEE49617.1"/>
    </source>
</evidence>
<name>A0A5B9FXZ4_9FLAO</name>
<dbReference type="EMBL" id="CP042831">
    <property type="protein sequence ID" value="QEE49617.1"/>
    <property type="molecule type" value="Genomic_DNA"/>
</dbReference>
<dbReference type="KEGG" id="fak:FUA48_08485"/>
<keyword evidence="2" id="KW-1185">Reference proteome</keyword>
<evidence type="ECO:0000313" key="2">
    <source>
        <dbReference type="Proteomes" id="UP000321222"/>
    </source>
</evidence>
<protein>
    <submittedName>
        <fullName evidence="1">Uncharacterized protein</fullName>
    </submittedName>
</protein>
<organism evidence="1 2">
    <name type="scientific">Flavobacterium alkalisoli</name>
    <dbReference type="NCBI Taxonomy" id="2602769"/>
    <lineage>
        <taxon>Bacteria</taxon>
        <taxon>Pseudomonadati</taxon>
        <taxon>Bacteroidota</taxon>
        <taxon>Flavobacteriia</taxon>
        <taxon>Flavobacteriales</taxon>
        <taxon>Flavobacteriaceae</taxon>
        <taxon>Flavobacterium</taxon>
    </lineage>
</organism>
<reference evidence="1 2" key="1">
    <citation type="submission" date="2019-08" db="EMBL/GenBank/DDBJ databases">
        <title>Flavobacterium alkalisoli sp. nov., isolated from rhizosphere soil of Suaeda salsa.</title>
        <authorList>
            <person name="Sun J.-Q."/>
            <person name="Xu L."/>
        </authorList>
    </citation>
    <scope>NUCLEOTIDE SEQUENCE [LARGE SCALE GENOMIC DNA]</scope>
    <source>
        <strain evidence="1 2">XS-5</strain>
    </source>
</reference>
<dbReference type="AlphaFoldDB" id="A0A5B9FXZ4"/>
<sequence>MKLKNFKPILLAISIAVLSTNCTESNDTTDSTTELSSFANLKILGQPYDYYNHATGNAKLKYFNDEKSITANSLIINEKFELIVEDLIASYNFTTTDLSKITSIAFYGHNLNFSLQKENITGFTLLKNIDGNFITETYQVKDSKAISAENLTKIHKQRIFSEVFGYISNEINEENDSFFLVNRPIEQQTIKLKNVEEEEDYSFELSLLDQYPIIYTNEAASKHYCTLTECDSEKVGFCTHVTDTEDSYCGKSSYIDDCPDEEGGTDPGPEEEDDYTFVQNARAAMYSIRDNIFSSSTKGQQYIDFYYKIGHVWKVTGTYNTNTADIQQLMDFIRRKSLYFLAAGSNDVIINTSEANYLRSKINTYKNVHSNAEYQYIFTTLDNDLNTFEGKTKADLLSIF</sequence>
<accession>A0A5B9FXZ4</accession>
<proteinExistence type="predicted"/>